<comment type="similarity">
    <text evidence="5">Belongs to the 4-toluene sulfonate uptake permease (TSUP) (TC 2.A.102) family.</text>
</comment>
<evidence type="ECO:0000256" key="1">
    <source>
        <dbReference type="ARBA" id="ARBA00004141"/>
    </source>
</evidence>
<dbReference type="Proteomes" id="UP001595528">
    <property type="component" value="Unassembled WGS sequence"/>
</dbReference>
<dbReference type="InterPro" id="IPR051598">
    <property type="entry name" value="TSUP/Inactive_protease-like"/>
</dbReference>
<keyword evidence="3 5" id="KW-1133">Transmembrane helix</keyword>
<comment type="subcellular location">
    <subcellularLocation>
        <location evidence="5">Cell membrane</location>
        <topology evidence="5">Multi-pass membrane protein</topology>
    </subcellularLocation>
    <subcellularLocation>
        <location evidence="1">Membrane</location>
        <topology evidence="1">Multi-pass membrane protein</topology>
    </subcellularLocation>
</comment>
<evidence type="ECO:0000256" key="2">
    <source>
        <dbReference type="ARBA" id="ARBA00022692"/>
    </source>
</evidence>
<keyword evidence="5" id="KW-1003">Cell membrane</keyword>
<evidence type="ECO:0000256" key="5">
    <source>
        <dbReference type="RuleBase" id="RU363041"/>
    </source>
</evidence>
<dbReference type="RefSeq" id="WP_379904065.1">
    <property type="nucleotide sequence ID" value="NZ_JBHRTR010000034.1"/>
</dbReference>
<sequence length="305" mass="32509">MFTIYLPIAEISVNLFLLLGLGMGVGFLSGLFGVGGGFLMTPLLIFVGIPPVVAVSTQLIQVLASSFTGFLTYWRRDNVDLRMGSTLVSGGLLGAVVGVVVFAVLRSLGQIDFAISVTYVVLLGSVGLLTLSEAVRSLLRGKAGRRRRKLHDHNWLQRLPFKLRYRRSRLYISIVPPVLIGAFVGLLAAIMGVGGGFVLVPAMVFLLGMPTVMAIGTSLFQIIFVTGVVAILHAYENATVDAVMALLLAVGGVIGARWGAQMGLGMRAEYLRLGFGAIVLAVAVQVAYRLVARPEELYSLTEIAG</sequence>
<feature type="transmembrane region" description="Helical" evidence="5">
    <location>
        <begin position="270"/>
        <end position="291"/>
    </location>
</feature>
<feature type="transmembrane region" description="Helical" evidence="5">
    <location>
        <begin position="117"/>
        <end position="139"/>
    </location>
</feature>
<organism evidence="6 7">
    <name type="scientific">Marinibaculum pumilum</name>
    <dbReference type="NCBI Taxonomy" id="1766165"/>
    <lineage>
        <taxon>Bacteria</taxon>
        <taxon>Pseudomonadati</taxon>
        <taxon>Pseudomonadota</taxon>
        <taxon>Alphaproteobacteria</taxon>
        <taxon>Rhodospirillales</taxon>
        <taxon>Rhodospirillaceae</taxon>
        <taxon>Marinibaculum</taxon>
    </lineage>
</organism>
<proteinExistence type="inferred from homology"/>
<reference evidence="7" key="1">
    <citation type="journal article" date="2019" name="Int. J. Syst. Evol. Microbiol.">
        <title>The Global Catalogue of Microorganisms (GCM) 10K type strain sequencing project: providing services to taxonomists for standard genome sequencing and annotation.</title>
        <authorList>
            <consortium name="The Broad Institute Genomics Platform"/>
            <consortium name="The Broad Institute Genome Sequencing Center for Infectious Disease"/>
            <person name="Wu L."/>
            <person name="Ma J."/>
        </authorList>
    </citation>
    <scope>NUCLEOTIDE SEQUENCE [LARGE SCALE GENOMIC DNA]</scope>
    <source>
        <strain evidence="7">KCTC 42964</strain>
    </source>
</reference>
<evidence type="ECO:0000256" key="3">
    <source>
        <dbReference type="ARBA" id="ARBA00022989"/>
    </source>
</evidence>
<feature type="transmembrane region" description="Helical" evidence="5">
    <location>
        <begin position="86"/>
        <end position="105"/>
    </location>
</feature>
<keyword evidence="7" id="KW-1185">Reference proteome</keyword>
<dbReference type="PANTHER" id="PTHR43701:SF12">
    <property type="entry name" value="MEMBRANE TRANSPORTER PROTEIN YTNM-RELATED"/>
    <property type="match status" value="1"/>
</dbReference>
<comment type="caution">
    <text evidence="6">The sequence shown here is derived from an EMBL/GenBank/DDBJ whole genome shotgun (WGS) entry which is preliminary data.</text>
</comment>
<feature type="transmembrane region" description="Helical" evidence="5">
    <location>
        <begin position="52"/>
        <end position="74"/>
    </location>
</feature>
<evidence type="ECO:0000313" key="7">
    <source>
        <dbReference type="Proteomes" id="UP001595528"/>
    </source>
</evidence>
<feature type="transmembrane region" description="Helical" evidence="5">
    <location>
        <begin position="212"/>
        <end position="232"/>
    </location>
</feature>
<dbReference type="EMBL" id="JBHRTR010000034">
    <property type="protein sequence ID" value="MFC3229655.1"/>
    <property type="molecule type" value="Genomic_DNA"/>
</dbReference>
<feature type="transmembrane region" description="Helical" evidence="5">
    <location>
        <begin position="12"/>
        <end position="40"/>
    </location>
</feature>
<evidence type="ECO:0000313" key="6">
    <source>
        <dbReference type="EMBL" id="MFC3229655.1"/>
    </source>
</evidence>
<keyword evidence="4 5" id="KW-0472">Membrane</keyword>
<accession>A0ABV7L4W3</accession>
<feature type="transmembrane region" description="Helical" evidence="5">
    <location>
        <begin position="170"/>
        <end position="200"/>
    </location>
</feature>
<dbReference type="PANTHER" id="PTHR43701">
    <property type="entry name" value="MEMBRANE TRANSPORTER PROTEIN MJ0441-RELATED"/>
    <property type="match status" value="1"/>
</dbReference>
<evidence type="ECO:0000256" key="4">
    <source>
        <dbReference type="ARBA" id="ARBA00023136"/>
    </source>
</evidence>
<dbReference type="Pfam" id="PF01925">
    <property type="entry name" value="TauE"/>
    <property type="match status" value="1"/>
</dbReference>
<gene>
    <name evidence="6" type="ORF">ACFOGJ_20570</name>
</gene>
<feature type="transmembrane region" description="Helical" evidence="5">
    <location>
        <begin position="239"/>
        <end position="258"/>
    </location>
</feature>
<protein>
    <recommendedName>
        <fullName evidence="5">Probable membrane transporter protein</fullName>
    </recommendedName>
</protein>
<name>A0ABV7L4W3_9PROT</name>
<dbReference type="InterPro" id="IPR002781">
    <property type="entry name" value="TM_pro_TauE-like"/>
</dbReference>
<keyword evidence="2 5" id="KW-0812">Transmembrane</keyword>